<evidence type="ECO:0000313" key="1">
    <source>
        <dbReference type="EMBL" id="KAF9447916.1"/>
    </source>
</evidence>
<dbReference type="Gene3D" id="2.40.50.140">
    <property type="entry name" value="Nucleic acid-binding proteins"/>
    <property type="match status" value="1"/>
</dbReference>
<comment type="caution">
    <text evidence="1">The sequence shown here is derived from an EMBL/GenBank/DDBJ whole genome shotgun (WGS) entry which is preliminary data.</text>
</comment>
<protein>
    <submittedName>
        <fullName evidence="1">Uncharacterized protein</fullName>
    </submittedName>
</protein>
<dbReference type="InterPro" id="IPR012340">
    <property type="entry name" value="NA-bd_OB-fold"/>
</dbReference>
<dbReference type="Proteomes" id="UP000807342">
    <property type="component" value="Unassembled WGS sequence"/>
</dbReference>
<dbReference type="EMBL" id="MU151180">
    <property type="protein sequence ID" value="KAF9447916.1"/>
    <property type="molecule type" value="Genomic_DNA"/>
</dbReference>
<reference evidence="1" key="1">
    <citation type="submission" date="2020-11" db="EMBL/GenBank/DDBJ databases">
        <authorList>
            <consortium name="DOE Joint Genome Institute"/>
            <person name="Ahrendt S."/>
            <person name="Riley R."/>
            <person name="Andreopoulos W."/>
            <person name="Labutti K."/>
            <person name="Pangilinan J."/>
            <person name="Ruiz-Duenas F.J."/>
            <person name="Barrasa J.M."/>
            <person name="Sanchez-Garcia M."/>
            <person name="Camarero S."/>
            <person name="Miyauchi S."/>
            <person name="Serrano A."/>
            <person name="Linde D."/>
            <person name="Babiker R."/>
            <person name="Drula E."/>
            <person name="Ayuso-Fernandez I."/>
            <person name="Pacheco R."/>
            <person name="Padilla G."/>
            <person name="Ferreira P."/>
            <person name="Barriuso J."/>
            <person name="Kellner H."/>
            <person name="Castanera R."/>
            <person name="Alfaro M."/>
            <person name="Ramirez L."/>
            <person name="Pisabarro A.G."/>
            <person name="Kuo A."/>
            <person name="Tritt A."/>
            <person name="Lipzen A."/>
            <person name="He G."/>
            <person name="Yan M."/>
            <person name="Ng V."/>
            <person name="Cullen D."/>
            <person name="Martin F."/>
            <person name="Rosso M.-N."/>
            <person name="Henrissat B."/>
            <person name="Hibbett D."/>
            <person name="Martinez A.T."/>
            <person name="Grigoriev I.V."/>
        </authorList>
    </citation>
    <scope>NUCLEOTIDE SEQUENCE</scope>
    <source>
        <strain evidence="1">MF-IS2</strain>
    </source>
</reference>
<keyword evidence="2" id="KW-1185">Reference proteome</keyword>
<name>A0A9P5XEP2_9AGAR</name>
<gene>
    <name evidence="1" type="ORF">P691DRAFT_760352</name>
</gene>
<accession>A0A9P5XEP2</accession>
<organism evidence="1 2">
    <name type="scientific">Macrolepiota fuliginosa MF-IS2</name>
    <dbReference type="NCBI Taxonomy" id="1400762"/>
    <lineage>
        <taxon>Eukaryota</taxon>
        <taxon>Fungi</taxon>
        <taxon>Dikarya</taxon>
        <taxon>Basidiomycota</taxon>
        <taxon>Agaricomycotina</taxon>
        <taxon>Agaricomycetes</taxon>
        <taxon>Agaricomycetidae</taxon>
        <taxon>Agaricales</taxon>
        <taxon>Agaricineae</taxon>
        <taxon>Agaricaceae</taxon>
        <taxon>Macrolepiota</taxon>
    </lineage>
</organism>
<dbReference type="AlphaFoldDB" id="A0A9P5XEP2"/>
<sequence length="129" mass="14224">MSEESVPVGITFHEYLRSSPPVVGRALGCFIGRYVHVTCEVLEFNGAIVKARTVDNCEVDIVLLEETTIEDKFVRFEVYVESRTNLIMATCEGLGNDLSEDDIVRINNLVIALLKPETWGLPGAPVTPA</sequence>
<evidence type="ECO:0000313" key="2">
    <source>
        <dbReference type="Proteomes" id="UP000807342"/>
    </source>
</evidence>
<proteinExistence type="predicted"/>